<name>A0ABX3ZF28_9BACL</name>
<evidence type="ECO:0000313" key="2">
    <source>
        <dbReference type="EMBL" id="OUZ38257.1"/>
    </source>
</evidence>
<dbReference type="InterPro" id="IPR036866">
    <property type="entry name" value="RibonucZ/Hydroxyglut_hydro"/>
</dbReference>
<evidence type="ECO:0000313" key="3">
    <source>
        <dbReference type="Proteomes" id="UP000196594"/>
    </source>
</evidence>
<protein>
    <submittedName>
        <fullName evidence="2">MBL fold metallo-hydrolase</fullName>
    </submittedName>
</protein>
<dbReference type="RefSeq" id="WP_087618045.1">
    <property type="nucleotide sequence ID" value="NZ_JAFBEY010000015.1"/>
</dbReference>
<dbReference type="Pfam" id="PF00753">
    <property type="entry name" value="Lactamase_B"/>
    <property type="match status" value="1"/>
</dbReference>
<feature type="domain" description="Metallo-beta-lactamase" evidence="1">
    <location>
        <begin position="30"/>
        <end position="199"/>
    </location>
</feature>
<evidence type="ECO:0000259" key="1">
    <source>
        <dbReference type="SMART" id="SM00849"/>
    </source>
</evidence>
<keyword evidence="3" id="KW-1185">Reference proteome</keyword>
<accession>A0ABX3ZF28</accession>
<dbReference type="PANTHER" id="PTHR23131:SF0">
    <property type="entry name" value="ENDORIBONUCLEASE LACTB2"/>
    <property type="match status" value="1"/>
</dbReference>
<organism evidence="2 3">
    <name type="scientific">Solibacillus kalamii</name>
    <dbReference type="NCBI Taxonomy" id="1748298"/>
    <lineage>
        <taxon>Bacteria</taxon>
        <taxon>Bacillati</taxon>
        <taxon>Bacillota</taxon>
        <taxon>Bacilli</taxon>
        <taxon>Bacillales</taxon>
        <taxon>Caryophanaceae</taxon>
        <taxon>Solibacillus</taxon>
    </lineage>
</organism>
<dbReference type="InterPro" id="IPR050662">
    <property type="entry name" value="Sec-metab_biosynth-thioest"/>
</dbReference>
<comment type="caution">
    <text evidence="2">The sequence shown here is derived from an EMBL/GenBank/DDBJ whole genome shotgun (WGS) entry which is preliminary data.</text>
</comment>
<dbReference type="SUPFAM" id="SSF56281">
    <property type="entry name" value="Metallo-hydrolase/oxidoreductase"/>
    <property type="match status" value="1"/>
</dbReference>
<dbReference type="SMART" id="SM00849">
    <property type="entry name" value="Lactamase_B"/>
    <property type="match status" value="1"/>
</dbReference>
<proteinExistence type="predicted"/>
<dbReference type="Proteomes" id="UP000196594">
    <property type="component" value="Unassembled WGS sequence"/>
</dbReference>
<gene>
    <name evidence="2" type="ORF">CBM15_14335</name>
</gene>
<dbReference type="Gene3D" id="3.60.15.10">
    <property type="entry name" value="Ribonuclease Z/Hydroxyacylglutathione hydrolase-like"/>
    <property type="match status" value="1"/>
</dbReference>
<dbReference type="PANTHER" id="PTHR23131">
    <property type="entry name" value="ENDORIBONUCLEASE LACTB2"/>
    <property type="match status" value="1"/>
</dbReference>
<sequence>MLFKKKIELSEKNGVKMINGSVQFQAVYLNVHCFEVDGILIDTGSASLLKQFKPFFEQMDVDRIMLTHYHEDHSGGAHFLQKAYKLPIFMHPLNIEECGKKASYPLYRKLFWGSRLPFLAQPVGDSFSSRTTNWKVIETPGHTEDHVAYLNESTGQLFTGDLYVTPKTKVVLREESIPQIIRSLEKVLTYDFLEVYCNHAGYIENGRDALMRKLHYLKELSYKIEMMNEEGLTTSEITAQLFSKKYPITKLSLGEWDAAHIVSSVLNK</sequence>
<reference evidence="2 3" key="1">
    <citation type="journal article" date="2017" name="Int. J. Syst. Evol. Microbiol.">
        <title>Solibacillus kalamii sp. nov., isolated from a high-efficiency particulate arrestance filter system used in the International Space Station.</title>
        <authorList>
            <person name="Checinska Sielaff A."/>
            <person name="Kumar R.M."/>
            <person name="Pal D."/>
            <person name="Mayilraj S."/>
            <person name="Venkateswaran K."/>
        </authorList>
    </citation>
    <scope>NUCLEOTIDE SEQUENCE [LARGE SCALE GENOMIC DNA]</scope>
    <source>
        <strain evidence="2 3">ISSFR-015</strain>
    </source>
</reference>
<dbReference type="EMBL" id="NHNT01000010">
    <property type="protein sequence ID" value="OUZ38257.1"/>
    <property type="molecule type" value="Genomic_DNA"/>
</dbReference>
<dbReference type="InterPro" id="IPR001279">
    <property type="entry name" value="Metallo-B-lactamas"/>
</dbReference>